<proteinExistence type="predicted"/>
<dbReference type="AlphaFoldDB" id="A0A5B7CIF9"/>
<evidence type="ECO:0000313" key="2">
    <source>
        <dbReference type="Proteomes" id="UP000324222"/>
    </source>
</evidence>
<gene>
    <name evidence="1" type="ORF">E2C01_002084</name>
</gene>
<name>A0A5B7CIF9_PORTR</name>
<dbReference type="Proteomes" id="UP000324222">
    <property type="component" value="Unassembled WGS sequence"/>
</dbReference>
<dbReference type="EMBL" id="VSRR010000071">
    <property type="protein sequence ID" value="MPC09472.1"/>
    <property type="molecule type" value="Genomic_DNA"/>
</dbReference>
<organism evidence="1 2">
    <name type="scientific">Portunus trituberculatus</name>
    <name type="common">Swimming crab</name>
    <name type="synonym">Neptunus trituberculatus</name>
    <dbReference type="NCBI Taxonomy" id="210409"/>
    <lineage>
        <taxon>Eukaryota</taxon>
        <taxon>Metazoa</taxon>
        <taxon>Ecdysozoa</taxon>
        <taxon>Arthropoda</taxon>
        <taxon>Crustacea</taxon>
        <taxon>Multicrustacea</taxon>
        <taxon>Malacostraca</taxon>
        <taxon>Eumalacostraca</taxon>
        <taxon>Eucarida</taxon>
        <taxon>Decapoda</taxon>
        <taxon>Pleocyemata</taxon>
        <taxon>Brachyura</taxon>
        <taxon>Eubrachyura</taxon>
        <taxon>Portunoidea</taxon>
        <taxon>Portunidae</taxon>
        <taxon>Portuninae</taxon>
        <taxon>Portunus</taxon>
    </lineage>
</organism>
<accession>A0A5B7CIF9</accession>
<keyword evidence="2" id="KW-1185">Reference proteome</keyword>
<comment type="caution">
    <text evidence="1">The sequence shown here is derived from an EMBL/GenBank/DDBJ whole genome shotgun (WGS) entry which is preliminary data.</text>
</comment>
<sequence length="74" mass="8543">MWGKRQALSDPPLVARTHCEILLLRVSTTFQQRLYVNVHDVKRETHTLLRINRIEITHGINEVPEVTGVDGRTL</sequence>
<reference evidence="1 2" key="1">
    <citation type="submission" date="2019-05" db="EMBL/GenBank/DDBJ databases">
        <title>Another draft genome of Portunus trituberculatus and its Hox gene families provides insights of decapod evolution.</title>
        <authorList>
            <person name="Jeong J.-H."/>
            <person name="Song I."/>
            <person name="Kim S."/>
            <person name="Choi T."/>
            <person name="Kim D."/>
            <person name="Ryu S."/>
            <person name="Kim W."/>
        </authorList>
    </citation>
    <scope>NUCLEOTIDE SEQUENCE [LARGE SCALE GENOMIC DNA]</scope>
    <source>
        <tissue evidence="1">Muscle</tissue>
    </source>
</reference>
<protein>
    <submittedName>
        <fullName evidence="1">Uncharacterized protein</fullName>
    </submittedName>
</protein>
<evidence type="ECO:0000313" key="1">
    <source>
        <dbReference type="EMBL" id="MPC09472.1"/>
    </source>
</evidence>